<sequence length="391" mass="43707">MRLTLIDGFRGYFLLFMMIAHVAPIVNAPIGVLTHHSIGWVEDAQGFVFVSGLVVGLVYGKILLKRGYETMTSSIWSRVRKIYAYQAALIGVFLVAALVFAAFADVPAILSSYAREPVLFTLVSLLLVGGSMHMGILPMYVFFMIATPFVLWAFKTGRGPVVLITSVLLWLGAQLGLTDILQPPIEGALREMGHPVNIGIYFDVLGWQVLFFAGLYPGYLMANKTLSLEFLKKPAYEQVFFVGLVGFTALAVFDIAVRQHWFGPDYSNTLYWTSDRAMLAPIYVVAFFLDLFLIVWLISAGQDSSLRWINKASVFANWFFTRPFLTTLGRHSLQVFTIHILAVYVIEIWAEGRDVSAMTANIIVLLSPLPLYVTAWMHEEIKRKRAAAAVV</sequence>
<feature type="transmembrane region" description="Helical" evidence="1">
    <location>
        <begin position="124"/>
        <end position="154"/>
    </location>
</feature>
<organism evidence="2 3">
    <name type="scientific">Haematobacter genomosp. 1</name>
    <dbReference type="NCBI Taxonomy" id="366618"/>
    <lineage>
        <taxon>Bacteria</taxon>
        <taxon>Pseudomonadati</taxon>
        <taxon>Pseudomonadota</taxon>
        <taxon>Alphaproteobacteria</taxon>
        <taxon>Rhodobacterales</taxon>
        <taxon>Paracoccaceae</taxon>
        <taxon>Haematobacter</taxon>
    </lineage>
</organism>
<keyword evidence="1" id="KW-0472">Membrane</keyword>
<keyword evidence="3" id="KW-1185">Reference proteome</keyword>
<dbReference type="RefSeq" id="WP_088214341.1">
    <property type="nucleotide sequence ID" value="NZ_NIPW01000006.1"/>
</dbReference>
<feature type="transmembrane region" description="Helical" evidence="1">
    <location>
        <begin position="84"/>
        <end position="104"/>
    </location>
</feature>
<evidence type="ECO:0000313" key="3">
    <source>
        <dbReference type="Proteomes" id="UP000196878"/>
    </source>
</evidence>
<keyword evidence="1" id="KW-0812">Transmembrane</keyword>
<feature type="transmembrane region" description="Helical" evidence="1">
    <location>
        <begin position="277"/>
        <end position="298"/>
    </location>
</feature>
<feature type="transmembrane region" description="Helical" evidence="1">
    <location>
        <begin position="239"/>
        <end position="257"/>
    </location>
</feature>
<proteinExistence type="predicted"/>
<feature type="transmembrane region" description="Helical" evidence="1">
    <location>
        <begin position="12"/>
        <end position="32"/>
    </location>
</feature>
<dbReference type="PIRSF" id="PIRSF028704">
    <property type="entry name" value="UPC028704"/>
    <property type="match status" value="1"/>
</dbReference>
<dbReference type="PANTHER" id="PTHR38592">
    <property type="entry name" value="BLL4819 PROTEIN"/>
    <property type="match status" value="1"/>
</dbReference>
<dbReference type="EMBL" id="NIPW01000006">
    <property type="protein sequence ID" value="OWJ80011.1"/>
    <property type="molecule type" value="Genomic_DNA"/>
</dbReference>
<evidence type="ECO:0000256" key="1">
    <source>
        <dbReference type="SAM" id="Phobius"/>
    </source>
</evidence>
<comment type="caution">
    <text evidence="2">The sequence shown here is derived from an EMBL/GenBank/DDBJ whole genome shotgun (WGS) entry which is preliminary data.</text>
</comment>
<dbReference type="Pfam" id="PF10129">
    <property type="entry name" value="OpgC_C"/>
    <property type="match status" value="1"/>
</dbReference>
<evidence type="ECO:0000313" key="2">
    <source>
        <dbReference type="EMBL" id="OWJ80011.1"/>
    </source>
</evidence>
<feature type="transmembrane region" description="Helical" evidence="1">
    <location>
        <begin position="198"/>
        <end position="219"/>
    </location>
</feature>
<accession>A0A212AF13</accession>
<dbReference type="Proteomes" id="UP000196878">
    <property type="component" value="Unassembled WGS sequence"/>
</dbReference>
<name>A0A212AF13_9RHOB</name>
<protein>
    <recommendedName>
        <fullName evidence="4">OpgC protein</fullName>
    </recommendedName>
</protein>
<evidence type="ECO:0008006" key="4">
    <source>
        <dbReference type="Google" id="ProtNLM"/>
    </source>
</evidence>
<feature type="transmembrane region" description="Helical" evidence="1">
    <location>
        <begin position="161"/>
        <end position="178"/>
    </location>
</feature>
<dbReference type="PANTHER" id="PTHR38592:SF3">
    <property type="entry name" value="BLL4819 PROTEIN"/>
    <property type="match status" value="1"/>
</dbReference>
<dbReference type="AlphaFoldDB" id="A0A212AF13"/>
<feature type="transmembrane region" description="Helical" evidence="1">
    <location>
        <begin position="356"/>
        <end position="375"/>
    </location>
</feature>
<gene>
    <name evidence="2" type="ORF">CDV49_04335</name>
</gene>
<feature type="transmembrane region" description="Helical" evidence="1">
    <location>
        <begin position="332"/>
        <end position="350"/>
    </location>
</feature>
<reference evidence="2 3" key="1">
    <citation type="submission" date="2016-12" db="EMBL/GenBank/DDBJ databases">
        <title>Comparison of Traditional DNA-DNA Hybridization with In Silico Genomic Analysis.</title>
        <authorList>
            <person name="Nicholson A.C."/>
            <person name="Humrighouse B.W."/>
            <person name="Graziano J."/>
            <person name="Lasker B."/>
            <person name="Whitney A.M."/>
            <person name="Mcquiston J.R."/>
        </authorList>
    </citation>
    <scope>NUCLEOTIDE SEQUENCE [LARGE SCALE GENOMIC DNA]</scope>
    <source>
        <strain evidence="2 3">H2240</strain>
    </source>
</reference>
<dbReference type="OrthoDB" id="9775975at2"/>
<keyword evidence="1" id="KW-1133">Transmembrane helix</keyword>
<feature type="transmembrane region" description="Helical" evidence="1">
    <location>
        <begin position="44"/>
        <end position="64"/>
    </location>
</feature>
<dbReference type="InterPro" id="IPR014550">
    <property type="entry name" value="UCP028704_OpgC"/>
</dbReference>